<dbReference type="EC" id="6.3.2.2" evidence="5"/>
<dbReference type="InterPro" id="IPR011793">
    <property type="entry name" value="YbdK"/>
</dbReference>
<dbReference type="PANTHER" id="PTHR36510">
    <property type="entry name" value="GLUTAMATE--CYSTEINE LIGASE 2-RELATED"/>
    <property type="match status" value="1"/>
</dbReference>
<evidence type="ECO:0000256" key="2">
    <source>
        <dbReference type="ARBA" id="ARBA00022741"/>
    </source>
</evidence>
<evidence type="ECO:0000256" key="5">
    <source>
        <dbReference type="HAMAP-Rule" id="MF_01609"/>
    </source>
</evidence>
<name>A0A7J0CF24_9ACTN</name>
<evidence type="ECO:0000313" key="7">
    <source>
        <dbReference type="Proteomes" id="UP000498980"/>
    </source>
</evidence>
<dbReference type="GO" id="GO:0004357">
    <property type="term" value="F:glutamate-cysteine ligase activity"/>
    <property type="evidence" value="ECO:0007669"/>
    <property type="project" value="UniProtKB-EC"/>
</dbReference>
<dbReference type="EMBL" id="BLWC01000001">
    <property type="protein sequence ID" value="GFN01101.1"/>
    <property type="molecule type" value="Genomic_DNA"/>
</dbReference>
<keyword evidence="3 5" id="KW-0067">ATP-binding</keyword>
<comment type="catalytic activity">
    <reaction evidence="4 5">
        <text>L-cysteine + L-glutamate + ATP = gamma-L-glutamyl-L-cysteine + ADP + phosphate + H(+)</text>
        <dbReference type="Rhea" id="RHEA:13285"/>
        <dbReference type="ChEBI" id="CHEBI:15378"/>
        <dbReference type="ChEBI" id="CHEBI:29985"/>
        <dbReference type="ChEBI" id="CHEBI:30616"/>
        <dbReference type="ChEBI" id="CHEBI:35235"/>
        <dbReference type="ChEBI" id="CHEBI:43474"/>
        <dbReference type="ChEBI" id="CHEBI:58173"/>
        <dbReference type="ChEBI" id="CHEBI:456216"/>
        <dbReference type="EC" id="6.3.2.2"/>
    </reaction>
</comment>
<dbReference type="NCBIfam" id="NF010041">
    <property type="entry name" value="PRK13517.1-1"/>
    <property type="match status" value="1"/>
</dbReference>
<keyword evidence="7" id="KW-1185">Reference proteome</keyword>
<comment type="similarity">
    <text evidence="5">Belongs to the glutamate--cysteine ligase type 2 family. YbdK subfamily.</text>
</comment>
<evidence type="ECO:0000256" key="4">
    <source>
        <dbReference type="ARBA" id="ARBA00048819"/>
    </source>
</evidence>
<dbReference type="GO" id="GO:0005524">
    <property type="term" value="F:ATP binding"/>
    <property type="evidence" value="ECO:0007669"/>
    <property type="project" value="UniProtKB-KW"/>
</dbReference>
<comment type="caution">
    <text evidence="6">The sequence shown here is derived from an EMBL/GenBank/DDBJ whole genome shotgun (WGS) entry which is preliminary data.</text>
</comment>
<comment type="function">
    <text evidence="5">ATP-dependent carboxylate-amine ligase which exhibits weak glutamate--cysteine ligase activity.</text>
</comment>
<dbReference type="InterPro" id="IPR006336">
    <property type="entry name" value="GCS2"/>
</dbReference>
<sequence length="396" mass="43087">MYGTGALWLRDAEAMDAQEREIPTVGVEEEYFLVDPVTRSVVSAGPRVVARAVLEVGDLVSEEFTGYQIEVKTRPCTTMGELRAELVRVRAAAVSAAGQEGLRLCASGTPVTAPVDQAPDVGDHPRYRAGLKQYRAMLDDFDISAFHAHVYLPDREQAVLAGNHLRPWLPLLVALSANSPFHHGIDTGYASWRSVIRSRFPCLGPPPYARSLAHHEQLAAAMAASEAMLNAGMPYWDIRPHPHLPTLEVRSMDVLTDVDDTVALTALIRATVVTVAHRVEEGDRGPQVCSELLRAAYWRAARDGWTGSGIDVLTATPMSFADQAAQLVAYVRPVLERYNDLDLVKTFLARLNTRGSGADLQHSWNGTQAGLHAVVDGLIQATTSPSIKGTEPLTVQ</sequence>
<dbReference type="PANTHER" id="PTHR36510:SF1">
    <property type="entry name" value="GLUTAMATE--CYSTEINE LIGASE 2-RELATED"/>
    <property type="match status" value="1"/>
</dbReference>
<proteinExistence type="inferred from homology"/>
<evidence type="ECO:0000256" key="1">
    <source>
        <dbReference type="ARBA" id="ARBA00022598"/>
    </source>
</evidence>
<dbReference type="Proteomes" id="UP000498980">
    <property type="component" value="Unassembled WGS sequence"/>
</dbReference>
<dbReference type="InterPro" id="IPR014746">
    <property type="entry name" value="Gln_synth/guanido_kin_cat_dom"/>
</dbReference>
<accession>A0A7J0CF24</accession>
<dbReference type="GO" id="GO:0042398">
    <property type="term" value="P:modified amino acid biosynthetic process"/>
    <property type="evidence" value="ECO:0007669"/>
    <property type="project" value="InterPro"/>
</dbReference>
<dbReference type="AlphaFoldDB" id="A0A7J0CF24"/>
<dbReference type="NCBIfam" id="TIGR02050">
    <property type="entry name" value="gshA_cyan_rel"/>
    <property type="match status" value="1"/>
</dbReference>
<protein>
    <recommendedName>
        <fullName evidence="5">Putative glutamate--cysteine ligase 2</fullName>
        <ecNumber evidence="5">6.3.2.2</ecNumber>
    </recommendedName>
    <alternativeName>
        <fullName evidence="5">Gamma-glutamylcysteine synthetase 2</fullName>
        <shortName evidence="5">GCS 2</shortName>
        <shortName evidence="5">Gamma-GCS 2</shortName>
    </alternativeName>
</protein>
<evidence type="ECO:0000313" key="6">
    <source>
        <dbReference type="EMBL" id="GFN01101.1"/>
    </source>
</evidence>
<gene>
    <name evidence="6" type="ORF">Sfulv_59110</name>
</gene>
<keyword evidence="1 5" id="KW-0436">Ligase</keyword>
<dbReference type="SUPFAM" id="SSF55931">
    <property type="entry name" value="Glutamine synthetase/guanido kinase"/>
    <property type="match status" value="1"/>
</dbReference>
<dbReference type="Pfam" id="PF04107">
    <property type="entry name" value="GCS2"/>
    <property type="match status" value="1"/>
</dbReference>
<dbReference type="Gene3D" id="3.30.590.20">
    <property type="match status" value="1"/>
</dbReference>
<dbReference type="HAMAP" id="MF_01609">
    <property type="entry name" value="Glu_cys_ligase_2"/>
    <property type="match status" value="1"/>
</dbReference>
<dbReference type="InterPro" id="IPR050141">
    <property type="entry name" value="GCL_type2/YbdK_subfam"/>
</dbReference>
<organism evidence="6 7">
    <name type="scientific">Streptomyces fulvorobeus</name>
    <dbReference type="NCBI Taxonomy" id="284028"/>
    <lineage>
        <taxon>Bacteria</taxon>
        <taxon>Bacillati</taxon>
        <taxon>Actinomycetota</taxon>
        <taxon>Actinomycetes</taxon>
        <taxon>Kitasatosporales</taxon>
        <taxon>Streptomycetaceae</taxon>
        <taxon>Streptomyces</taxon>
    </lineage>
</organism>
<reference evidence="6 7" key="1">
    <citation type="submission" date="2020-05" db="EMBL/GenBank/DDBJ databases">
        <title>Whole genome shotgun sequence of Streptomyces fulvorobeus NBRC 15897.</title>
        <authorList>
            <person name="Komaki H."/>
            <person name="Tamura T."/>
        </authorList>
    </citation>
    <scope>NUCLEOTIDE SEQUENCE [LARGE SCALE GENOMIC DNA]</scope>
    <source>
        <strain evidence="6 7">NBRC 15897</strain>
    </source>
</reference>
<evidence type="ECO:0000256" key="3">
    <source>
        <dbReference type="ARBA" id="ARBA00022840"/>
    </source>
</evidence>
<keyword evidence="2 5" id="KW-0547">Nucleotide-binding</keyword>